<organism evidence="1 2">
    <name type="scientific">Aliarcobacter butzleri</name>
    <dbReference type="NCBI Taxonomy" id="28197"/>
    <lineage>
        <taxon>Bacteria</taxon>
        <taxon>Pseudomonadati</taxon>
        <taxon>Campylobacterota</taxon>
        <taxon>Epsilonproteobacteria</taxon>
        <taxon>Campylobacterales</taxon>
        <taxon>Arcobacteraceae</taxon>
        <taxon>Aliarcobacter</taxon>
    </lineage>
</organism>
<dbReference type="Proteomes" id="UP001171508">
    <property type="component" value="Unassembled WGS sequence"/>
</dbReference>
<comment type="caution">
    <text evidence="1">The sequence shown here is derived from an EMBL/GenBank/DDBJ whole genome shotgun (WGS) entry which is preliminary data.</text>
</comment>
<protein>
    <submittedName>
        <fullName evidence="1">Uncharacterized protein</fullName>
    </submittedName>
</protein>
<evidence type="ECO:0000313" key="2">
    <source>
        <dbReference type="Proteomes" id="UP001171508"/>
    </source>
</evidence>
<dbReference type="RefSeq" id="WP_175531376.1">
    <property type="nucleotide sequence ID" value="NZ_JABWGL010000025.1"/>
</dbReference>
<reference evidence="1" key="2">
    <citation type="submission" date="2023-01" db="EMBL/GenBank/DDBJ databases">
        <authorList>
            <person name="Uljanovas D."/>
        </authorList>
    </citation>
    <scope>NUCLEOTIDE SEQUENCE</scope>
    <source>
        <strain evidence="1">H19</strain>
    </source>
</reference>
<dbReference type="EMBL" id="JAQJJM010000028">
    <property type="protein sequence ID" value="MDN5133054.1"/>
    <property type="molecule type" value="Genomic_DNA"/>
</dbReference>
<name>A0AAP4UZ83_9BACT</name>
<accession>A0AAP4UZ83</accession>
<gene>
    <name evidence="1" type="ORF">PJV92_10010</name>
</gene>
<sequence length="112" mass="12923">MERDIKLKKHGIVAKACLVEKEIIKTTKGENYEIDVSIITAVDLKGSKALQMASGDFGIVIYNELNFGFMIGWKEFERFQADLEISEEKYEEFLDNFINDFSDTVIEFLNNK</sequence>
<dbReference type="AlphaFoldDB" id="A0AAP4UZ83"/>
<proteinExistence type="predicted"/>
<reference evidence="1" key="1">
    <citation type="journal article" date="2023" name="Microorganisms">
        <title>Genomic Characterization of Arcobacter butzleri Strains Isolated from Various Sources in Lithuania.</title>
        <authorList>
            <person name="Uljanovas D."/>
            <person name="Golz G."/>
            <person name="Fleischmann S."/>
            <person name="Kudirkiene E."/>
            <person name="Kasetiene N."/>
            <person name="Grineviciene A."/>
            <person name="Tamuleviciene E."/>
            <person name="Aksomaitiene J."/>
            <person name="Alter T."/>
            <person name="Malakauskas M."/>
        </authorList>
    </citation>
    <scope>NUCLEOTIDE SEQUENCE</scope>
    <source>
        <strain evidence="1">H19</strain>
    </source>
</reference>
<evidence type="ECO:0000313" key="1">
    <source>
        <dbReference type="EMBL" id="MDN5133054.1"/>
    </source>
</evidence>